<feature type="compositionally biased region" description="Basic residues" evidence="1">
    <location>
        <begin position="138"/>
        <end position="147"/>
    </location>
</feature>
<evidence type="ECO:0000256" key="1">
    <source>
        <dbReference type="SAM" id="MobiDB-lite"/>
    </source>
</evidence>
<reference evidence="2 3" key="1">
    <citation type="journal article" date="2017" name="BMC Genomics">
        <title>Whole-genome assembly of Babesia ovata and comparative genomics between closely related pathogens.</title>
        <authorList>
            <person name="Yamagishi J."/>
            <person name="Asada M."/>
            <person name="Hakimi H."/>
            <person name="Tanaka T.Q."/>
            <person name="Sugimoto C."/>
            <person name="Kawazu S."/>
        </authorList>
    </citation>
    <scope>NUCLEOTIDE SEQUENCE [LARGE SCALE GENOMIC DNA]</scope>
    <source>
        <strain evidence="2 3">Miyake</strain>
    </source>
</reference>
<dbReference type="GeneID" id="39877265"/>
<accession>A0A2H6KKH1</accession>
<feature type="region of interest" description="Disordered" evidence="1">
    <location>
        <begin position="98"/>
        <end position="147"/>
    </location>
</feature>
<feature type="compositionally biased region" description="Low complexity" evidence="1">
    <location>
        <begin position="15"/>
        <end position="25"/>
    </location>
</feature>
<feature type="region of interest" description="Disordered" evidence="1">
    <location>
        <begin position="1"/>
        <end position="28"/>
    </location>
</feature>
<protein>
    <submittedName>
        <fullName evidence="2">PTS sugar transporter subunit IIA, putative</fullName>
    </submittedName>
</protein>
<keyword evidence="3" id="KW-1185">Reference proteome</keyword>
<sequence>MKRIPEIVEEGDKLPGGARRPPGEAGEVRAQRQQGIVAAAGGREDGGNFLSCLLRFRQILFLKSHPDTALAADVAAVEGSGRPGGESWETIHYCRTHNPASHREIDPENTATLGTPTGGSRRRRSPAAGRGGTQGRGNNKKHNSLGP</sequence>
<evidence type="ECO:0000313" key="3">
    <source>
        <dbReference type="Proteomes" id="UP000236319"/>
    </source>
</evidence>
<gene>
    <name evidence="2" type="ORF">BOVATA_049880</name>
</gene>
<dbReference type="VEuPathDB" id="PiroplasmaDB:BOVATA_049880"/>
<keyword evidence="2" id="KW-0813">Transport</keyword>
<dbReference type="RefSeq" id="XP_028869738.1">
    <property type="nucleotide sequence ID" value="XM_029013905.1"/>
</dbReference>
<evidence type="ECO:0000313" key="2">
    <source>
        <dbReference type="EMBL" id="GBE63495.1"/>
    </source>
</evidence>
<organism evidence="2 3">
    <name type="scientific">Babesia ovata</name>
    <dbReference type="NCBI Taxonomy" id="189622"/>
    <lineage>
        <taxon>Eukaryota</taxon>
        <taxon>Sar</taxon>
        <taxon>Alveolata</taxon>
        <taxon>Apicomplexa</taxon>
        <taxon>Aconoidasida</taxon>
        <taxon>Piroplasmida</taxon>
        <taxon>Babesiidae</taxon>
        <taxon>Babesia</taxon>
    </lineage>
</organism>
<dbReference type="AlphaFoldDB" id="A0A2H6KKH1"/>
<dbReference type="EMBL" id="BDSA01000061">
    <property type="protein sequence ID" value="GBE63495.1"/>
    <property type="molecule type" value="Genomic_DNA"/>
</dbReference>
<name>A0A2H6KKH1_9APIC</name>
<dbReference type="Proteomes" id="UP000236319">
    <property type="component" value="Unassembled WGS sequence"/>
</dbReference>
<keyword evidence="2" id="KW-0762">Sugar transport</keyword>
<feature type="compositionally biased region" description="Basic and acidic residues" evidence="1">
    <location>
        <begin position="1"/>
        <end position="13"/>
    </location>
</feature>
<proteinExistence type="predicted"/>
<comment type="caution">
    <text evidence="2">The sequence shown here is derived from an EMBL/GenBank/DDBJ whole genome shotgun (WGS) entry which is preliminary data.</text>
</comment>